<name>A0A8S1PE64_PARPR</name>
<dbReference type="PROSITE" id="PS50082">
    <property type="entry name" value="WD_REPEATS_2"/>
    <property type="match status" value="2"/>
</dbReference>
<dbReference type="AlphaFoldDB" id="A0A8S1PE64"/>
<protein>
    <recommendedName>
        <fullName evidence="4">WD40-repeat-containing domain</fullName>
    </recommendedName>
</protein>
<organism evidence="2 3">
    <name type="scientific">Paramecium primaurelia</name>
    <dbReference type="NCBI Taxonomy" id="5886"/>
    <lineage>
        <taxon>Eukaryota</taxon>
        <taxon>Sar</taxon>
        <taxon>Alveolata</taxon>
        <taxon>Ciliophora</taxon>
        <taxon>Intramacronucleata</taxon>
        <taxon>Oligohymenophorea</taxon>
        <taxon>Peniculida</taxon>
        <taxon>Parameciidae</taxon>
        <taxon>Paramecium</taxon>
    </lineage>
</organism>
<feature type="repeat" description="WD" evidence="1">
    <location>
        <begin position="250"/>
        <end position="282"/>
    </location>
</feature>
<dbReference type="PANTHER" id="PTHR19920:SF0">
    <property type="entry name" value="CYTOSOLIC IRON-SULFUR PROTEIN ASSEMBLY PROTEIN CIAO1-RELATED"/>
    <property type="match status" value="1"/>
</dbReference>
<dbReference type="PANTHER" id="PTHR19920">
    <property type="entry name" value="WD40 PROTEIN CIAO1"/>
    <property type="match status" value="1"/>
</dbReference>
<accession>A0A8S1PE64</accession>
<keyword evidence="3" id="KW-1185">Reference proteome</keyword>
<proteinExistence type="predicted"/>
<dbReference type="InterPro" id="IPR001680">
    <property type="entry name" value="WD40_rpt"/>
</dbReference>
<dbReference type="Proteomes" id="UP000688137">
    <property type="component" value="Unassembled WGS sequence"/>
</dbReference>
<evidence type="ECO:0008006" key="4">
    <source>
        <dbReference type="Google" id="ProtNLM"/>
    </source>
</evidence>
<gene>
    <name evidence="2" type="ORF">PPRIM_AZ9-3.1.T1150025</name>
</gene>
<comment type="caution">
    <text evidence="2">The sequence shown here is derived from an EMBL/GenBank/DDBJ whole genome shotgun (WGS) entry which is preliminary data.</text>
</comment>
<dbReference type="SMART" id="SM00320">
    <property type="entry name" value="WD40"/>
    <property type="match status" value="4"/>
</dbReference>
<dbReference type="EMBL" id="CAJJDM010000118">
    <property type="protein sequence ID" value="CAD8101269.1"/>
    <property type="molecule type" value="Genomic_DNA"/>
</dbReference>
<dbReference type="GO" id="GO:0097361">
    <property type="term" value="C:cytosolic [4Fe-4S] assembly targeting complex"/>
    <property type="evidence" value="ECO:0007669"/>
    <property type="project" value="TreeGrafter"/>
</dbReference>
<evidence type="ECO:0000256" key="1">
    <source>
        <dbReference type="PROSITE-ProRule" id="PRU00221"/>
    </source>
</evidence>
<keyword evidence="1" id="KW-0853">WD repeat</keyword>
<reference evidence="2" key="1">
    <citation type="submission" date="2021-01" db="EMBL/GenBank/DDBJ databases">
        <authorList>
            <consortium name="Genoscope - CEA"/>
            <person name="William W."/>
        </authorList>
    </citation>
    <scope>NUCLEOTIDE SEQUENCE</scope>
</reference>
<evidence type="ECO:0000313" key="2">
    <source>
        <dbReference type="EMBL" id="CAD8101269.1"/>
    </source>
</evidence>
<evidence type="ECO:0000313" key="3">
    <source>
        <dbReference type="Proteomes" id="UP000688137"/>
    </source>
</evidence>
<dbReference type="Pfam" id="PF00400">
    <property type="entry name" value="WD40"/>
    <property type="match status" value="3"/>
</dbReference>
<sequence>MLEVKMIESLTEFYCQNKHDEPIHLVVLDPKLDKKQRLLCNKCMESFQSDAKTIGFKKVIQIIEEIIDKNMNNLENITQKTIQQLQICIKSLEGLKTQFINLFDSIISISQNWTQNLLTQRQQYNQYSFYDELDSFIKNQNTNYVSNMTLINNINKSWMTKLSQTLNQFIQDQNKVSFEDIKEKFLNIIYSNLPQKGQIKLKLIGQSVKQSVRCNDIVFDSSGSIMLSTEKNDIKVWKFLNGTITFINNLIGHTDWIQCLVYSKKQNSFISGSGDTTIRCWKQIDQTNWISSQPYQEHTRFVRCIILNSNEDILFSGGDDESIKVWKVDFKQNKLTYMYSLDKHDSYVMALSLNQSETQLVSCAYAKNQIIIWEREEQDKFEFKYVVIIIISHFIYKQSIQEYGLKIKFIKDNQFIWITGGKEIDKLYVFELKEGVFQENQEKTIQLITNNEKVDEYRFPIIYNKERNLIVVRHKTYIYIIREINNGKFKIVEQLNCETKAIQGTITNNGQYLVFWDEKTQGYSIYELLNK</sequence>
<feature type="repeat" description="WD" evidence="1">
    <location>
        <begin position="295"/>
        <end position="336"/>
    </location>
</feature>
<dbReference type="GO" id="GO:0016226">
    <property type="term" value="P:iron-sulfur cluster assembly"/>
    <property type="evidence" value="ECO:0007669"/>
    <property type="project" value="TreeGrafter"/>
</dbReference>
<dbReference type="PROSITE" id="PS50294">
    <property type="entry name" value="WD_REPEATS_REGION"/>
    <property type="match status" value="2"/>
</dbReference>